<dbReference type="SUPFAM" id="SSF49265">
    <property type="entry name" value="Fibronectin type III"/>
    <property type="match status" value="1"/>
</dbReference>
<dbReference type="InterPro" id="IPR013783">
    <property type="entry name" value="Ig-like_fold"/>
</dbReference>
<dbReference type="InterPro" id="IPR050964">
    <property type="entry name" value="Striated_Muscle_Regulatory"/>
</dbReference>
<keyword evidence="7" id="KW-1185">Reference proteome</keyword>
<dbReference type="GO" id="GO:0000272">
    <property type="term" value="P:polysaccharide catabolic process"/>
    <property type="evidence" value="ECO:0007669"/>
    <property type="project" value="UniProtKB-KW"/>
</dbReference>
<keyword evidence="2" id="KW-0378">Hydrolase</keyword>
<evidence type="ECO:0000259" key="5">
    <source>
        <dbReference type="PROSITE" id="PS50853"/>
    </source>
</evidence>
<dbReference type="Gene3D" id="2.60.40.10">
    <property type="entry name" value="Immunoglobulins"/>
    <property type="match status" value="2"/>
</dbReference>
<gene>
    <name evidence="6" type="ORF">D2E26_0132</name>
</gene>
<evidence type="ECO:0000313" key="7">
    <source>
        <dbReference type="Proteomes" id="UP000287609"/>
    </source>
</evidence>
<dbReference type="SMART" id="SM00060">
    <property type="entry name" value="FN3"/>
    <property type="match status" value="2"/>
</dbReference>
<proteinExistence type="predicted"/>
<dbReference type="PANTHER" id="PTHR13817:SF73">
    <property type="entry name" value="FIBRONECTIN TYPE-III DOMAIN-CONTAINING PROTEIN"/>
    <property type="match status" value="1"/>
</dbReference>
<dbReference type="InterPro" id="IPR036116">
    <property type="entry name" value="FN3_sf"/>
</dbReference>
<dbReference type="PROSITE" id="PS51257">
    <property type="entry name" value="PROKAR_LIPOPROTEIN"/>
    <property type="match status" value="1"/>
</dbReference>
<dbReference type="OrthoDB" id="5241356at2"/>
<dbReference type="InterPro" id="IPR003961">
    <property type="entry name" value="FN3_dom"/>
</dbReference>
<keyword evidence="2" id="KW-0326">Glycosidase</keyword>
<dbReference type="CDD" id="cd00063">
    <property type="entry name" value="FN3"/>
    <property type="match status" value="2"/>
</dbReference>
<dbReference type="PANTHER" id="PTHR13817">
    <property type="entry name" value="TITIN"/>
    <property type="match status" value="1"/>
</dbReference>
<feature type="domain" description="Fibronectin type-III" evidence="5">
    <location>
        <begin position="1485"/>
        <end position="1576"/>
    </location>
</feature>
<accession>A0A430FRS6</accession>
<evidence type="ECO:0000256" key="3">
    <source>
        <dbReference type="ARBA" id="ARBA00023326"/>
    </source>
</evidence>
<name>A0A430FRS6_9BIFI</name>
<protein>
    <submittedName>
        <fullName evidence="6">ATPase AAA</fullName>
    </submittedName>
</protein>
<organism evidence="6 7">
    <name type="scientific">Bifidobacterium dolichotidis</name>
    <dbReference type="NCBI Taxonomy" id="2306976"/>
    <lineage>
        <taxon>Bacteria</taxon>
        <taxon>Bacillati</taxon>
        <taxon>Actinomycetota</taxon>
        <taxon>Actinomycetes</taxon>
        <taxon>Bifidobacteriales</taxon>
        <taxon>Bifidobacteriaceae</taxon>
        <taxon>Bifidobacterium</taxon>
    </lineage>
</organism>
<keyword evidence="3" id="KW-0624">Polysaccharide degradation</keyword>
<feature type="chain" id="PRO_5039166098" evidence="4">
    <location>
        <begin position="24"/>
        <end position="1873"/>
    </location>
</feature>
<dbReference type="RefSeq" id="WP_125962792.1">
    <property type="nucleotide sequence ID" value="NZ_QXGM01000001.1"/>
</dbReference>
<feature type="signal peptide" evidence="4">
    <location>
        <begin position="1"/>
        <end position="23"/>
    </location>
</feature>
<dbReference type="Pfam" id="PF17963">
    <property type="entry name" value="Big_9"/>
    <property type="match status" value="5"/>
</dbReference>
<dbReference type="GO" id="GO:0016798">
    <property type="term" value="F:hydrolase activity, acting on glycosyl bonds"/>
    <property type="evidence" value="ECO:0007669"/>
    <property type="project" value="UniProtKB-KW"/>
</dbReference>
<evidence type="ECO:0000256" key="1">
    <source>
        <dbReference type="ARBA" id="ARBA00022737"/>
    </source>
</evidence>
<sequence length="1873" mass="200578">MNPRQSKFMRAVLLMSTFVAALACGLAAIVRHIEQPQMVLDDGSVWVTSQFDRQAVRFNVRNRQSNAVVPSQSNHVDVLQSGSSTVMVQERAAINIDAATLDTSTPTAVPRNITLLMNGPTIAAFDTQTGDVWRGSADDMQSLDFRNGTPLLQLGAHAQIAVDFEGTVYGYRSDNATVWSVKLGETSSHQIASLHQGRSLIADSFTVVHRTPVVASGSTIYWPHGSAQIDVASMHKNTANKAIAHDELPVQLQQSPSDAVQQHWVAAATAYGLVTVPLRVGQQTASVLQHGSQSSFTQPVSVQGCVHAAWSQQLKNYVRLCEAQDRAQFVSLEQISKTSNVVFRTNHRLVVLNDVAAGRVWHPQSGVEAITVQSSADASELTEQHDATAQHEHTVAQFKQAPCSENFDVLHARDDEFGIRAHNHATVDVLRNDELSQCAVLQIAEISAVTGEHVAVAIAHDGRTLQVDASQAQPGQASWNYTINDGQGHTSTARVQLHIVGSGNHAPRVADAQEHVEVEQGSSTEINALASFIDDDGDSLLLEHARIENTDEAEVSIRPDGMLRVFAGTMSSGTMRIRITVSDGQASTSDLVMATVCAAHSLSPRVDPMLFRATVNTPVHIDLEKYVHGNAADPVKLAEISAPEHATVSRNVRALSFSLQAQEAGTVVVRYSVAQGTHTTTGIARFEVQAHQQHNAAPIAVNDFAFVDSTQTAIIEPLHNDIDPEGGVLTVTEVVFPSDQACSAGIQRNNRIYVVCTALPEQPMPFTYTIANASHTAQGTITLLAKTAESVPAMIYAPPIEVSVKNRGIVSVDVFDYVANEFSDIELVDVQPREDEQFNGVLFTSGTQIRFQSTDTSGVVDATYRLRNSAHQEASGSISFHVHERDAEDKPAPQPRIIEAQVTAGERQLIQIPLIGIDADGDDVQLLGLGNTQPTLGRVVEVSADALVYEAFADQTGTDEFSYAVEDWTGQRAQGLIRVGVYQQNHAQPVLARDDAIVLRPNTTASVPVLANDLGCNDEPLSLQSSLDVQGLDDAQVEDNAIVVHTPAYSGTGYIQYVAQCSTGLTASAMVTVTVDIEAPIAAPEVWDIDVPAVDTIGKRTVEVDLQHAMRNPSGPLEDLRVSVHESAHHGAQLSSSQCAACVVVTLGDEALSIPVIVTNTVHHTSSMAFIHVPAYGVFPPMLRPKTPTVQVRAGDAVTLDIRDFVRVGPGKLPWLDRSQSPTATKAAQQPTIEDAHKLTFVADEQSGGEASISFFVTDTDPESIPEQSRVQTAWITVPISIVPLQARPPTLTALSVDVEAGGQPVTIDLHALTHAHESSSQPLTYTGGLDNTCIHATVTHDGTATIRAASSCVIPTTDTVPIRVTSTHAAVLQTESAITVHVTAPKQPLARLQPQHVQIHAGQSADIDIAAQAFNPFPDQPLPIVDAQASDTALQVSFQRSILHISTTEQTAAGSYTIHVTVQDVSHTVSRQVTTTVQLDVQARPSPPLLMVSETVVQSGVVTVHWIPGQAHGSSIEQYQVEWQSGSQLCGNQTSCTIQGLKNGVTYEFRVRAQNAVGWSELSNSVQARPDAVPTAPTHVVLEGGYRSAHVSWRAPQYEGSAVQAYAVTIHSADGTAKTVETTQTAIAIEIPMDGTYTATVRARNQVGEGALSAPSTSAQVWSDPQPPTVTIEQEPDSRTVHGMVMVHDLHGAGCSAIELSRGQVNCNGGSFSFTVESHELFHDLNVQATLIPSRPHAASAQAQSNTIQPGVPIGTAAVTVARDDARTCTVQWQVTGNADTVRVIFGSAFELHELTGSRQLLVEALQACPAATIMPMLNGREGTPVTATEPEHQGVQDDPLIDQNSPLASRSTLLHGRISHSLFVNSSFATS</sequence>
<feature type="domain" description="Fibronectin type-III" evidence="5">
    <location>
        <begin position="1577"/>
        <end position="1667"/>
    </location>
</feature>
<dbReference type="Gene3D" id="2.60.40.3440">
    <property type="match status" value="1"/>
</dbReference>
<evidence type="ECO:0000313" key="6">
    <source>
        <dbReference type="EMBL" id="RSX55569.1"/>
    </source>
</evidence>
<dbReference type="EMBL" id="QXGM01000001">
    <property type="protein sequence ID" value="RSX55569.1"/>
    <property type="molecule type" value="Genomic_DNA"/>
</dbReference>
<keyword evidence="3" id="KW-0119">Carbohydrate metabolism</keyword>
<keyword evidence="4" id="KW-0732">Signal</keyword>
<evidence type="ECO:0000256" key="2">
    <source>
        <dbReference type="ARBA" id="ARBA00023295"/>
    </source>
</evidence>
<comment type="caution">
    <text evidence="6">The sequence shown here is derived from an EMBL/GenBank/DDBJ whole genome shotgun (WGS) entry which is preliminary data.</text>
</comment>
<keyword evidence="1" id="KW-0677">Repeat</keyword>
<dbReference type="PROSITE" id="PS50853">
    <property type="entry name" value="FN3"/>
    <property type="match status" value="2"/>
</dbReference>
<dbReference type="Pfam" id="PF00041">
    <property type="entry name" value="fn3"/>
    <property type="match status" value="2"/>
</dbReference>
<evidence type="ECO:0000256" key="4">
    <source>
        <dbReference type="SAM" id="SignalP"/>
    </source>
</evidence>
<dbReference type="Proteomes" id="UP000287609">
    <property type="component" value="Unassembled WGS sequence"/>
</dbReference>
<reference evidence="6 7" key="1">
    <citation type="submission" date="2018-09" db="EMBL/GenBank/DDBJ databases">
        <title>Characterization of the phylogenetic diversity of five novel species belonging to the genus Bifidobacterium.</title>
        <authorList>
            <person name="Lugli G.A."/>
            <person name="Duranti S."/>
            <person name="Milani C."/>
        </authorList>
    </citation>
    <scope>NUCLEOTIDE SEQUENCE [LARGE SCALE GENOMIC DNA]</scope>
    <source>
        <strain evidence="6 7">2036B</strain>
    </source>
</reference>